<keyword evidence="3" id="KW-0963">Cytoplasm</keyword>
<evidence type="ECO:0000256" key="3">
    <source>
        <dbReference type="ARBA" id="ARBA00022490"/>
    </source>
</evidence>
<dbReference type="PROSITE" id="PS51450">
    <property type="entry name" value="LRR"/>
    <property type="match status" value="1"/>
</dbReference>
<dbReference type="SMART" id="SM00446">
    <property type="entry name" value="LRRcap"/>
    <property type="match status" value="1"/>
</dbReference>
<dbReference type="InterPro" id="IPR032675">
    <property type="entry name" value="LRR_dom_sf"/>
</dbReference>
<keyword evidence="5" id="KW-0677">Repeat</keyword>
<protein>
    <recommendedName>
        <fullName evidence="2">Leucine-rich repeat-containing protein 51</fullName>
    </recommendedName>
</protein>
<comment type="subcellular location">
    <subcellularLocation>
        <location evidence="1">Cytoplasm</location>
    </subcellularLocation>
</comment>
<dbReference type="EMBL" id="AP028915">
    <property type="protein sequence ID" value="BES96668.1"/>
    <property type="molecule type" value="Genomic_DNA"/>
</dbReference>
<accession>A0ABN7AXI0</accession>
<keyword evidence="4" id="KW-0433">Leucine-rich repeat</keyword>
<dbReference type="InterPro" id="IPR003603">
    <property type="entry name" value="U2A'_phosphoprotein32A_C"/>
</dbReference>
<dbReference type="Proteomes" id="UP001307889">
    <property type="component" value="Chromosome 7"/>
</dbReference>
<evidence type="ECO:0000256" key="2">
    <source>
        <dbReference type="ARBA" id="ARBA00014223"/>
    </source>
</evidence>
<organism evidence="8 9">
    <name type="scientific">Nesidiocoris tenuis</name>
    <dbReference type="NCBI Taxonomy" id="355587"/>
    <lineage>
        <taxon>Eukaryota</taxon>
        <taxon>Metazoa</taxon>
        <taxon>Ecdysozoa</taxon>
        <taxon>Arthropoda</taxon>
        <taxon>Hexapoda</taxon>
        <taxon>Insecta</taxon>
        <taxon>Pterygota</taxon>
        <taxon>Neoptera</taxon>
        <taxon>Paraneoptera</taxon>
        <taxon>Hemiptera</taxon>
        <taxon>Heteroptera</taxon>
        <taxon>Panheteroptera</taxon>
        <taxon>Cimicomorpha</taxon>
        <taxon>Miridae</taxon>
        <taxon>Dicyphina</taxon>
        <taxon>Nesidiocoris</taxon>
    </lineage>
</organism>
<evidence type="ECO:0000256" key="6">
    <source>
        <dbReference type="SAM" id="MobiDB-lite"/>
    </source>
</evidence>
<evidence type="ECO:0000256" key="1">
    <source>
        <dbReference type="ARBA" id="ARBA00004496"/>
    </source>
</evidence>
<evidence type="ECO:0000256" key="5">
    <source>
        <dbReference type="ARBA" id="ARBA00022737"/>
    </source>
</evidence>
<feature type="domain" description="U2A'/phosphoprotein 32 family A C-terminal" evidence="7">
    <location>
        <begin position="340"/>
        <end position="358"/>
    </location>
</feature>
<feature type="compositionally biased region" description="Basic and acidic residues" evidence="6">
    <location>
        <begin position="20"/>
        <end position="42"/>
    </location>
</feature>
<sequence length="384" mass="42752">MAFFSPSFGTNGAKNKSIRRKLDSGQKCEASKKNLDEDRVKENQSAFKRNKSLAKEAELIAARYLSRSLYSPVDGHLEASKLKYLKRLKELRHHQAIRRFREPECDDVGLRGSLAIRQDEVAASAEMSRPISQKVIKNISSDQISSARQTEVPAFLVTADVTPVPLPRTRPANDVLSSADKGTNITSNLSDATADTSVKRKISPMAENFGPPLDYSFKGLTSLDSLKDEKPRKGVKSYKKSSGGRYSCTSLRLNNNYLDNINGIHGLALKLLEFPEKLTWLDLSFNKLTSISPELASLKNLKIIYLHGNVLVDLLSVLKPLKMLEGLYSLTLHGNPLEERKGYRNKVIASLPHLKSLDFNNVTSADRKRIAALQHKKKSPTGNH</sequence>
<evidence type="ECO:0000313" key="9">
    <source>
        <dbReference type="Proteomes" id="UP001307889"/>
    </source>
</evidence>
<dbReference type="PANTHER" id="PTHR46545:SF1">
    <property type="entry name" value="LEUCINE-RICH REPEAT-CONTAINING PROTEIN 51"/>
    <property type="match status" value="1"/>
</dbReference>
<evidence type="ECO:0000256" key="4">
    <source>
        <dbReference type="ARBA" id="ARBA00022614"/>
    </source>
</evidence>
<dbReference type="InterPro" id="IPR001611">
    <property type="entry name" value="Leu-rich_rpt"/>
</dbReference>
<proteinExistence type="predicted"/>
<gene>
    <name evidence="8" type="ORF">NTJ_09481</name>
</gene>
<feature type="region of interest" description="Disordered" evidence="6">
    <location>
        <begin position="1"/>
        <end position="45"/>
    </location>
</feature>
<name>A0ABN7AXI0_9HEMI</name>
<evidence type="ECO:0000259" key="7">
    <source>
        <dbReference type="SMART" id="SM00446"/>
    </source>
</evidence>
<dbReference type="Pfam" id="PF14580">
    <property type="entry name" value="LRR_9"/>
    <property type="match status" value="1"/>
</dbReference>
<dbReference type="PANTHER" id="PTHR46545">
    <property type="entry name" value="LEUCINE-RICH REPEAT-CONTAINING PROTEIN 51"/>
    <property type="match status" value="1"/>
</dbReference>
<dbReference type="SUPFAM" id="SSF52058">
    <property type="entry name" value="L domain-like"/>
    <property type="match status" value="1"/>
</dbReference>
<reference evidence="8 9" key="1">
    <citation type="submission" date="2023-09" db="EMBL/GenBank/DDBJ databases">
        <title>Nesidiocoris tenuis whole genome shotgun sequence.</title>
        <authorList>
            <person name="Shibata T."/>
            <person name="Shimoda M."/>
            <person name="Kobayashi T."/>
            <person name="Uehara T."/>
        </authorList>
    </citation>
    <scope>NUCLEOTIDE SEQUENCE [LARGE SCALE GENOMIC DNA]</scope>
    <source>
        <strain evidence="8 9">Japan</strain>
    </source>
</reference>
<keyword evidence="9" id="KW-1185">Reference proteome</keyword>
<evidence type="ECO:0000313" key="8">
    <source>
        <dbReference type="EMBL" id="BES96668.1"/>
    </source>
</evidence>
<dbReference type="Gene3D" id="3.80.10.10">
    <property type="entry name" value="Ribonuclease Inhibitor"/>
    <property type="match status" value="1"/>
</dbReference>